<gene>
    <name evidence="1" type="ORF">DAPPUDRAFT_269778</name>
</gene>
<protein>
    <submittedName>
        <fullName evidence="1">Uncharacterized protein</fullName>
    </submittedName>
</protein>
<organism evidence="1 2">
    <name type="scientific">Daphnia pulex</name>
    <name type="common">Water flea</name>
    <dbReference type="NCBI Taxonomy" id="6669"/>
    <lineage>
        <taxon>Eukaryota</taxon>
        <taxon>Metazoa</taxon>
        <taxon>Ecdysozoa</taxon>
        <taxon>Arthropoda</taxon>
        <taxon>Crustacea</taxon>
        <taxon>Branchiopoda</taxon>
        <taxon>Diplostraca</taxon>
        <taxon>Cladocera</taxon>
        <taxon>Anomopoda</taxon>
        <taxon>Daphniidae</taxon>
        <taxon>Daphnia</taxon>
    </lineage>
</organism>
<evidence type="ECO:0000313" key="2">
    <source>
        <dbReference type="Proteomes" id="UP000000305"/>
    </source>
</evidence>
<accession>E9HZS4</accession>
<reference evidence="1 2" key="1">
    <citation type="journal article" date="2011" name="Science">
        <title>The ecoresponsive genome of Daphnia pulex.</title>
        <authorList>
            <person name="Colbourne J.K."/>
            <person name="Pfrender M.E."/>
            <person name="Gilbert D."/>
            <person name="Thomas W.K."/>
            <person name="Tucker A."/>
            <person name="Oakley T.H."/>
            <person name="Tokishita S."/>
            <person name="Aerts A."/>
            <person name="Arnold G.J."/>
            <person name="Basu M.K."/>
            <person name="Bauer D.J."/>
            <person name="Caceres C.E."/>
            <person name="Carmel L."/>
            <person name="Casola C."/>
            <person name="Choi J.H."/>
            <person name="Detter J.C."/>
            <person name="Dong Q."/>
            <person name="Dusheyko S."/>
            <person name="Eads B.D."/>
            <person name="Frohlich T."/>
            <person name="Geiler-Samerotte K.A."/>
            <person name="Gerlach D."/>
            <person name="Hatcher P."/>
            <person name="Jogdeo S."/>
            <person name="Krijgsveld J."/>
            <person name="Kriventseva E.V."/>
            <person name="Kultz D."/>
            <person name="Laforsch C."/>
            <person name="Lindquist E."/>
            <person name="Lopez J."/>
            <person name="Manak J.R."/>
            <person name="Muller J."/>
            <person name="Pangilinan J."/>
            <person name="Patwardhan R.P."/>
            <person name="Pitluck S."/>
            <person name="Pritham E.J."/>
            <person name="Rechtsteiner A."/>
            <person name="Rho M."/>
            <person name="Rogozin I.B."/>
            <person name="Sakarya O."/>
            <person name="Salamov A."/>
            <person name="Schaack S."/>
            <person name="Shapiro H."/>
            <person name="Shiga Y."/>
            <person name="Skalitzky C."/>
            <person name="Smith Z."/>
            <person name="Souvorov A."/>
            <person name="Sung W."/>
            <person name="Tang Z."/>
            <person name="Tsuchiya D."/>
            <person name="Tu H."/>
            <person name="Vos H."/>
            <person name="Wang M."/>
            <person name="Wolf Y.I."/>
            <person name="Yamagata H."/>
            <person name="Yamada T."/>
            <person name="Ye Y."/>
            <person name="Shaw J.R."/>
            <person name="Andrews J."/>
            <person name="Crease T.J."/>
            <person name="Tang H."/>
            <person name="Lucas S.M."/>
            <person name="Robertson H.M."/>
            <person name="Bork P."/>
            <person name="Koonin E.V."/>
            <person name="Zdobnov E.M."/>
            <person name="Grigoriev I.V."/>
            <person name="Lynch M."/>
            <person name="Boore J.L."/>
        </authorList>
    </citation>
    <scope>NUCLEOTIDE SEQUENCE [LARGE SCALE GENOMIC DNA]</scope>
</reference>
<dbReference type="Proteomes" id="UP000000305">
    <property type="component" value="Unassembled WGS sequence"/>
</dbReference>
<dbReference type="InParanoid" id="E9HZS4"/>
<dbReference type="KEGG" id="dpx:DAPPUDRAFT_269778"/>
<proteinExistence type="predicted"/>
<evidence type="ECO:0000313" key="1">
    <source>
        <dbReference type="EMBL" id="EFX62756.1"/>
    </source>
</evidence>
<sequence length="61" mass="6605">MKKTSGLDILLQNVRTQQSLSSMAGIMATVVSLQPDGERRDLVKLSCSILHAVYRAGLSDT</sequence>
<keyword evidence="2" id="KW-1185">Reference proteome</keyword>
<dbReference type="EMBL" id="GL733401">
    <property type="protein sequence ID" value="EFX62756.1"/>
    <property type="molecule type" value="Genomic_DNA"/>
</dbReference>
<dbReference type="HOGENOM" id="CLU_2924910_0_0_1"/>
<name>E9HZS4_DAPPU</name>
<dbReference type="AlphaFoldDB" id="E9HZS4"/>